<feature type="binding site" evidence="1">
    <location>
        <position position="97"/>
    </location>
    <ligand>
        <name>substrate</name>
    </ligand>
</feature>
<dbReference type="EC" id="4.1.1.112" evidence="2"/>
<comment type="cofactor">
    <cofactor evidence="2">
        <name>a divalent metal cation</name>
        <dbReference type="ChEBI" id="CHEBI:60240"/>
    </cofactor>
</comment>
<comment type="catalytic activity">
    <reaction evidence="2">
        <text>4-hydroxy-4-methyl-2-oxoglutarate = 2 pyruvate</text>
        <dbReference type="Rhea" id="RHEA:22748"/>
        <dbReference type="ChEBI" id="CHEBI:15361"/>
        <dbReference type="ChEBI" id="CHEBI:58276"/>
        <dbReference type="EC" id="4.1.3.17"/>
    </reaction>
</comment>
<dbReference type="NCBIfam" id="TIGR01935">
    <property type="entry name" value="NOT-MenG"/>
    <property type="match status" value="1"/>
</dbReference>
<evidence type="ECO:0000313" key="4">
    <source>
        <dbReference type="Proteomes" id="UP000321272"/>
    </source>
</evidence>
<proteinExistence type="inferred from homology"/>
<accession>A0A5B8SU87</accession>
<sequence length="159" mass="16893">MNPIITPDLCDEHPEVEVLDPIFVNFGGIEAFGGPVRTVKCFEDNSLVKQAVAESGDGAVLVVDAGGSLRCAMLGDMLAEQAANNGWAGIIMYGCVRDVDVLAETELGIQALSSHPRKSEKRGEGSRGMPVTFAGVTIDERHYIYADNNGIIVSTQALV</sequence>
<comment type="cofactor">
    <cofactor evidence="1">
        <name>Mg(2+)</name>
        <dbReference type="ChEBI" id="CHEBI:18420"/>
    </cofactor>
</comment>
<comment type="catalytic activity">
    <reaction evidence="2">
        <text>oxaloacetate + H(+) = pyruvate + CO2</text>
        <dbReference type="Rhea" id="RHEA:15641"/>
        <dbReference type="ChEBI" id="CHEBI:15361"/>
        <dbReference type="ChEBI" id="CHEBI:15378"/>
        <dbReference type="ChEBI" id="CHEBI:16452"/>
        <dbReference type="ChEBI" id="CHEBI:16526"/>
        <dbReference type="EC" id="4.1.1.112"/>
    </reaction>
</comment>
<comment type="function">
    <text evidence="2">Catalyzes the aldol cleavage of 4-hydroxy-4-methyl-2-oxoglutarate (HMG) into 2 molecules of pyruvate. Also contains a secondary oxaloacetate (OAA) decarboxylase activity due to the common pyruvate enolate transition state formed following C-C bond cleavage in the retro-aldol and decarboxylation reactions.</text>
</comment>
<dbReference type="EMBL" id="CP042382">
    <property type="protein sequence ID" value="QEA39844.1"/>
    <property type="molecule type" value="Genomic_DNA"/>
</dbReference>
<dbReference type="Gene3D" id="3.50.30.40">
    <property type="entry name" value="Ribonuclease E inhibitor RraA/RraA-like"/>
    <property type="match status" value="1"/>
</dbReference>
<protein>
    <recommendedName>
        <fullName evidence="2">4-hydroxy-4-methyl-2-oxoglutarate aldolase</fullName>
        <shortName evidence="2">HMG aldolase</shortName>
        <ecNumber evidence="2">4.1.1.112</ecNumber>
        <ecNumber evidence="2">4.1.3.17</ecNumber>
    </recommendedName>
    <alternativeName>
        <fullName evidence="2">Oxaloacetate decarboxylase</fullName>
    </alternativeName>
</protein>
<evidence type="ECO:0000256" key="1">
    <source>
        <dbReference type="PIRSR" id="PIRSR605493-1"/>
    </source>
</evidence>
<dbReference type="PANTHER" id="PTHR33254:SF29">
    <property type="entry name" value="REGULATOR OF RIBONUCLEASE ACTIVITY A"/>
    <property type="match status" value="1"/>
</dbReference>
<dbReference type="EC" id="4.1.3.17" evidence="2"/>
<feature type="binding site" evidence="1">
    <location>
        <begin position="75"/>
        <end position="78"/>
    </location>
    <ligand>
        <name>substrate</name>
    </ligand>
</feature>
<dbReference type="Proteomes" id="UP000321272">
    <property type="component" value="Chromosome"/>
</dbReference>
<dbReference type="RefSeq" id="WP_147184892.1">
    <property type="nucleotide sequence ID" value="NZ_CP042382.1"/>
</dbReference>
<dbReference type="GO" id="GO:0046872">
    <property type="term" value="F:metal ion binding"/>
    <property type="evidence" value="ECO:0007669"/>
    <property type="project" value="UniProtKB-KW"/>
</dbReference>
<dbReference type="InterPro" id="IPR010203">
    <property type="entry name" value="RraA"/>
</dbReference>
<reference evidence="3 4" key="1">
    <citation type="submission" date="2019-06" db="EMBL/GenBank/DDBJ databases">
        <title>Genome analyses of bacteria isolated from kimchi.</title>
        <authorList>
            <person name="Lee S."/>
            <person name="Ahn S."/>
            <person name="Roh S."/>
        </authorList>
    </citation>
    <scope>NUCLEOTIDE SEQUENCE [LARGE SCALE GENOMIC DNA]</scope>
    <source>
        <strain evidence="3 4">CBA4606</strain>
    </source>
</reference>
<evidence type="ECO:0000313" key="3">
    <source>
        <dbReference type="EMBL" id="QEA39844.1"/>
    </source>
</evidence>
<dbReference type="PANTHER" id="PTHR33254">
    <property type="entry name" value="4-HYDROXY-4-METHYL-2-OXOGLUTARATE ALDOLASE 3-RELATED"/>
    <property type="match status" value="1"/>
</dbReference>
<dbReference type="NCBIfam" id="NF006875">
    <property type="entry name" value="PRK09372.1"/>
    <property type="match status" value="1"/>
</dbReference>
<evidence type="ECO:0000256" key="2">
    <source>
        <dbReference type="RuleBase" id="RU004338"/>
    </source>
</evidence>
<dbReference type="CDD" id="cd16841">
    <property type="entry name" value="RraA_family"/>
    <property type="match status" value="1"/>
</dbReference>
<dbReference type="InterPro" id="IPR036704">
    <property type="entry name" value="RraA/RraA-like_sf"/>
</dbReference>
<dbReference type="OrthoDB" id="943692at2"/>
<dbReference type="SUPFAM" id="SSF89562">
    <property type="entry name" value="RraA-like"/>
    <property type="match status" value="1"/>
</dbReference>
<keyword evidence="1 2" id="KW-0479">Metal-binding</keyword>
<dbReference type="GO" id="GO:0008948">
    <property type="term" value="F:oxaloacetate decarboxylase activity"/>
    <property type="evidence" value="ECO:0007669"/>
    <property type="project" value="UniProtKB-EC"/>
</dbReference>
<comment type="similarity">
    <text evidence="2">Belongs to the class II aldolase/RraA-like family.</text>
</comment>
<dbReference type="KEGG" id="paur:FGL86_12690"/>
<gene>
    <name evidence="3" type="ORF">FGL86_12690</name>
</gene>
<name>A0A5B8SU87_9GAMM</name>
<organism evidence="3 4">
    <name type="scientific">Pistricoccus aurantiacus</name>
    <dbReference type="NCBI Taxonomy" id="1883414"/>
    <lineage>
        <taxon>Bacteria</taxon>
        <taxon>Pseudomonadati</taxon>
        <taxon>Pseudomonadota</taxon>
        <taxon>Gammaproteobacteria</taxon>
        <taxon>Oceanospirillales</taxon>
        <taxon>Halomonadaceae</taxon>
        <taxon>Pistricoccus</taxon>
    </lineage>
</organism>
<dbReference type="GO" id="GO:0051252">
    <property type="term" value="P:regulation of RNA metabolic process"/>
    <property type="evidence" value="ECO:0007669"/>
    <property type="project" value="InterPro"/>
</dbReference>
<feature type="binding site" evidence="1">
    <location>
        <position position="98"/>
    </location>
    <ligand>
        <name>Mg(2+)</name>
        <dbReference type="ChEBI" id="CHEBI:18420"/>
    </ligand>
</feature>
<keyword evidence="2" id="KW-0456">Lyase</keyword>
<dbReference type="AlphaFoldDB" id="A0A5B8SU87"/>
<dbReference type="InterPro" id="IPR005493">
    <property type="entry name" value="RraA/RraA-like"/>
</dbReference>
<comment type="subunit">
    <text evidence="2">Homotrimer.</text>
</comment>
<dbReference type="Pfam" id="PF03737">
    <property type="entry name" value="RraA-like"/>
    <property type="match status" value="1"/>
</dbReference>
<dbReference type="GO" id="GO:0008428">
    <property type="term" value="F:ribonuclease inhibitor activity"/>
    <property type="evidence" value="ECO:0007669"/>
    <property type="project" value="InterPro"/>
</dbReference>
<dbReference type="GO" id="GO:0047443">
    <property type="term" value="F:4-hydroxy-4-methyl-2-oxoglutarate aldolase activity"/>
    <property type="evidence" value="ECO:0007669"/>
    <property type="project" value="UniProtKB-EC"/>
</dbReference>
<keyword evidence="4" id="KW-1185">Reference proteome</keyword>
<keyword evidence="1" id="KW-0460">Magnesium</keyword>